<evidence type="ECO:0000313" key="2">
    <source>
        <dbReference type="EMBL" id="APC97469.1"/>
    </source>
</evidence>
<dbReference type="Pfam" id="PF12092">
    <property type="entry name" value="DUF3568"/>
    <property type="match status" value="1"/>
</dbReference>
<dbReference type="InterPro" id="IPR021952">
    <property type="entry name" value="Flpp3-like"/>
</dbReference>
<dbReference type="OrthoDB" id="5604740at2"/>
<dbReference type="Proteomes" id="UP000182521">
    <property type="component" value="Chromosome"/>
</dbReference>
<dbReference type="EMBL" id="CP009654">
    <property type="protein sequence ID" value="APC97469.1"/>
    <property type="molecule type" value="Genomic_DNA"/>
</dbReference>
<dbReference type="KEGG" id="frc:KX01_1167"/>
<dbReference type="AlphaFoldDB" id="A0A1J0KUL6"/>
<protein>
    <recommendedName>
        <fullName evidence="4">Lipoprotein</fullName>
    </recommendedName>
</protein>
<proteinExistence type="predicted"/>
<organism evidence="2 3">
    <name type="scientific">Francisella frigiditurris</name>
    <dbReference type="NCBI Taxonomy" id="1542390"/>
    <lineage>
        <taxon>Bacteria</taxon>
        <taxon>Pseudomonadati</taxon>
        <taxon>Pseudomonadota</taxon>
        <taxon>Gammaproteobacteria</taxon>
        <taxon>Thiotrichales</taxon>
        <taxon>Francisellaceae</taxon>
        <taxon>Francisella</taxon>
    </lineage>
</organism>
<evidence type="ECO:0000256" key="1">
    <source>
        <dbReference type="SAM" id="SignalP"/>
    </source>
</evidence>
<feature type="signal peptide" evidence="1">
    <location>
        <begin position="1"/>
        <end position="23"/>
    </location>
</feature>
<gene>
    <name evidence="2" type="ORF">KX01_1167</name>
</gene>
<evidence type="ECO:0008006" key="4">
    <source>
        <dbReference type="Google" id="ProtNLM"/>
    </source>
</evidence>
<evidence type="ECO:0000313" key="3">
    <source>
        <dbReference type="Proteomes" id="UP000182521"/>
    </source>
</evidence>
<keyword evidence="3" id="KW-1185">Reference proteome</keyword>
<reference evidence="3" key="1">
    <citation type="submission" date="2014-10" db="EMBL/GenBank/DDBJ databases">
        <authorList>
            <person name="Kuske C.R."/>
            <person name="Challacombe J.F."/>
            <person name="Daligault H.E."/>
            <person name="Davenport K.W."/>
            <person name="Johnson S.L."/>
            <person name="Siddaramappa S."/>
            <person name="Petersen J.M."/>
        </authorList>
    </citation>
    <scope>NUCLEOTIDE SEQUENCE [LARGE SCALE GENOMIC DNA]</scope>
    <source>
        <strain evidence="3">CA97-1460</strain>
    </source>
</reference>
<name>A0A1J0KUL6_9GAMM</name>
<keyword evidence="1" id="KW-0732">Signal</keyword>
<dbReference type="RefSeq" id="WP_071664081.1">
    <property type="nucleotide sequence ID" value="NZ_CP009654.1"/>
</dbReference>
<dbReference type="STRING" id="1542390.KX01_1167"/>
<accession>A0A1J0KUL6</accession>
<sequence>MKFIKFLILLISSISLNSCLLFVAPYAIQQNAKVSQTYDYNLIDVYKATIYKINSTEGASVVSVSGAGDDYSKSIQILGKIDSSDYKGKFNINIDKVTNTSSKFTIKYNILGDKVQSHNFLASIKKILDDKSYQQNNKTVK</sequence>
<feature type="chain" id="PRO_5009614091" description="Lipoprotein" evidence="1">
    <location>
        <begin position="24"/>
        <end position="141"/>
    </location>
</feature>